<dbReference type="GO" id="GO:0005634">
    <property type="term" value="C:nucleus"/>
    <property type="evidence" value="ECO:0007669"/>
    <property type="project" value="TreeGrafter"/>
</dbReference>
<proteinExistence type="predicted"/>
<evidence type="ECO:0000259" key="2">
    <source>
        <dbReference type="Pfam" id="PF03184"/>
    </source>
</evidence>
<keyword evidence="5" id="KW-1185">Reference proteome</keyword>
<sequence>MEARVKDAVKHIERFPDAKVATVAREFGVPRGRFRYRLQGRPAKIGQKSKTTRLSPPEEAALCRYIDRLDAVNLAVRVESDAPIVGPNWTSRFLKRHGYFKKRQKKLHAERQVSEDLTRVNQYFQRLQQVIQDNGIPPEDIWNMDETGFRIGGIRHCDRLDRINLPTRKAFIRDTANYILRARASRAEQADPPTVGKKWVDRFIKRHKYDIVPSHVLDANRQASEDPEAINAWFLKYKAVVAEHGIVADDIWNMDETGFQIGVGKDQMVVTKRRRAHYFSLPTNRESATAVEAISATGRVIPVFLILSGTMHMANWYRLEELDKDTVIGTSPTGYSNDELSMAWIQHFEAYTKKGAVGSKRLLLMDGYGSHCTREFIQYCDDSSIVPFGFPPHSTHLLQPLDVVMFQPLKHYHAEALDLIVRDGCANITKIEFLSVIQEVRRKAFREDSILSAFKKSGLVPYDPLVVMRRIQERQERALTPPPPPAPELQSSPFNTPVTLRQLKKIAYDLQTQAKEEDFNPALKRTLDQFVRGALTQGTELLYTMRDLKRTKMAEEVTRRRRSQKNQQLKAGGVLTVDHARKIVRQKDDDALEKARKIVERADAQMRNMYKKWFGEAAKVARKYRLDGRLEPLYIVDQEGKGRFLRRG</sequence>
<dbReference type="Pfam" id="PF03184">
    <property type="entry name" value="DDE_1"/>
    <property type="match status" value="1"/>
</dbReference>
<gene>
    <name evidence="4" type="ORF">HIM_10841</name>
</gene>
<dbReference type="AlphaFoldDB" id="A0A0F7ZRK2"/>
<dbReference type="PANTHER" id="PTHR19303:SF74">
    <property type="entry name" value="POGO TRANSPOSABLE ELEMENT WITH KRAB DOMAIN"/>
    <property type="match status" value="1"/>
</dbReference>
<dbReference type="GO" id="GO:0003677">
    <property type="term" value="F:DNA binding"/>
    <property type="evidence" value="ECO:0007669"/>
    <property type="project" value="UniProtKB-KW"/>
</dbReference>
<evidence type="ECO:0000259" key="3">
    <source>
        <dbReference type="Pfam" id="PF03221"/>
    </source>
</evidence>
<dbReference type="Pfam" id="PF03221">
    <property type="entry name" value="HTH_Tnp_Tc5"/>
    <property type="match status" value="1"/>
</dbReference>
<evidence type="ECO:0000313" key="5">
    <source>
        <dbReference type="Proteomes" id="UP000054481"/>
    </source>
</evidence>
<organism evidence="4 5">
    <name type="scientific">Hirsutella minnesotensis 3608</name>
    <dbReference type="NCBI Taxonomy" id="1043627"/>
    <lineage>
        <taxon>Eukaryota</taxon>
        <taxon>Fungi</taxon>
        <taxon>Dikarya</taxon>
        <taxon>Ascomycota</taxon>
        <taxon>Pezizomycotina</taxon>
        <taxon>Sordariomycetes</taxon>
        <taxon>Hypocreomycetidae</taxon>
        <taxon>Hypocreales</taxon>
        <taxon>Ophiocordycipitaceae</taxon>
        <taxon>Hirsutella</taxon>
    </lineage>
</organism>
<evidence type="ECO:0000256" key="1">
    <source>
        <dbReference type="ARBA" id="ARBA00023125"/>
    </source>
</evidence>
<name>A0A0F7ZRK2_9HYPO</name>
<feature type="domain" description="DDE-1" evidence="2">
    <location>
        <begin position="287"/>
        <end position="453"/>
    </location>
</feature>
<dbReference type="EMBL" id="KQ030681">
    <property type="protein sequence ID" value="KJZ69758.1"/>
    <property type="molecule type" value="Genomic_DNA"/>
</dbReference>
<protein>
    <recommendedName>
        <fullName evidence="6">HTH CENPB-type domain-containing protein</fullName>
    </recommendedName>
</protein>
<dbReference type="Proteomes" id="UP000054481">
    <property type="component" value="Unassembled WGS sequence"/>
</dbReference>
<dbReference type="InterPro" id="IPR050863">
    <property type="entry name" value="CenT-Element_Derived"/>
</dbReference>
<dbReference type="InterPro" id="IPR006600">
    <property type="entry name" value="HTH_CenpB_DNA-bd_dom"/>
</dbReference>
<evidence type="ECO:0008006" key="6">
    <source>
        <dbReference type="Google" id="ProtNLM"/>
    </source>
</evidence>
<dbReference type="InterPro" id="IPR004875">
    <property type="entry name" value="DDE_SF_endonuclease_dom"/>
</dbReference>
<dbReference type="PANTHER" id="PTHR19303">
    <property type="entry name" value="TRANSPOSON"/>
    <property type="match status" value="1"/>
</dbReference>
<accession>A0A0F7ZRK2</accession>
<evidence type="ECO:0000313" key="4">
    <source>
        <dbReference type="EMBL" id="KJZ69758.1"/>
    </source>
</evidence>
<reference evidence="4 5" key="1">
    <citation type="journal article" date="2014" name="Genome Biol. Evol.">
        <title>Comparative genomics and transcriptomics analyses reveal divergent lifestyle features of nematode endoparasitic fungus Hirsutella minnesotensis.</title>
        <authorList>
            <person name="Lai Y."/>
            <person name="Liu K."/>
            <person name="Zhang X."/>
            <person name="Zhang X."/>
            <person name="Li K."/>
            <person name="Wang N."/>
            <person name="Shu C."/>
            <person name="Wu Y."/>
            <person name="Wang C."/>
            <person name="Bushley K.E."/>
            <person name="Xiang M."/>
            <person name="Liu X."/>
        </authorList>
    </citation>
    <scope>NUCLEOTIDE SEQUENCE [LARGE SCALE GENOMIC DNA]</scope>
    <source>
        <strain evidence="4 5">3608</strain>
    </source>
</reference>
<keyword evidence="1" id="KW-0238">DNA-binding</keyword>
<dbReference type="OrthoDB" id="5231586at2759"/>
<feature type="domain" description="HTH CENPB-type" evidence="3">
    <location>
        <begin position="157"/>
        <end position="210"/>
    </location>
</feature>